<dbReference type="Proteomes" id="UP000606463">
    <property type="component" value="Unassembled WGS sequence"/>
</dbReference>
<dbReference type="GO" id="GO:0016020">
    <property type="term" value="C:membrane"/>
    <property type="evidence" value="ECO:0007669"/>
    <property type="project" value="InterPro"/>
</dbReference>
<feature type="transmembrane region" description="Helical" evidence="1">
    <location>
        <begin position="216"/>
        <end position="236"/>
    </location>
</feature>
<evidence type="ECO:0000256" key="1">
    <source>
        <dbReference type="SAM" id="Phobius"/>
    </source>
</evidence>
<feature type="transmembrane region" description="Helical" evidence="1">
    <location>
        <begin position="147"/>
        <end position="167"/>
    </location>
</feature>
<feature type="domain" description="EamA" evidence="2">
    <location>
        <begin position="148"/>
        <end position="291"/>
    </location>
</feature>
<dbReference type="PANTHER" id="PTHR22911">
    <property type="entry name" value="ACYL-MALONYL CONDENSING ENZYME-RELATED"/>
    <property type="match status" value="1"/>
</dbReference>
<keyword evidence="1" id="KW-0472">Membrane</keyword>
<evidence type="ECO:0000313" key="4">
    <source>
        <dbReference type="Proteomes" id="UP000606463"/>
    </source>
</evidence>
<feature type="transmembrane region" description="Helical" evidence="1">
    <location>
        <begin position="274"/>
        <end position="292"/>
    </location>
</feature>
<dbReference type="SUPFAM" id="SSF103481">
    <property type="entry name" value="Multidrug resistance efflux transporter EmrE"/>
    <property type="match status" value="1"/>
</dbReference>
<feature type="transmembrane region" description="Helical" evidence="1">
    <location>
        <begin position="91"/>
        <end position="112"/>
    </location>
</feature>
<evidence type="ECO:0000313" key="3">
    <source>
        <dbReference type="EMBL" id="HIP98234.1"/>
    </source>
</evidence>
<dbReference type="InterPro" id="IPR000620">
    <property type="entry name" value="EamA_dom"/>
</dbReference>
<feature type="transmembrane region" description="Helical" evidence="1">
    <location>
        <begin position="5"/>
        <end position="24"/>
    </location>
</feature>
<sequence>MSERFYAYLSALASSVFYSLNQIFNKRVTLALGTLPALVIVYAFLTLFDFLFCYLFGSFYIKDIGVLLEIVFVSLIGAVAILTLFESFRYLPIGISITLANLSPVFLTLFVFLTTGKFPPLEKLLLIALILFSVFLITFEGKGGKRLAYLLPLVTAVGWAITGLEFFRLLNIHKIDPFGVAFYTSLYMFSVFLAVFLAVSNNKIRLLKKMFRFKKIFLWSLAGGFLTSLGFIFAILSFKWIEVTEAPVIEAIFTLSTPLSALFSYLLLKEKLSLRQTVGIAISFLALFMFFLSG</sequence>
<feature type="transmembrane region" description="Helical" evidence="1">
    <location>
        <begin position="30"/>
        <end position="57"/>
    </location>
</feature>
<feature type="transmembrane region" description="Helical" evidence="1">
    <location>
        <begin position="64"/>
        <end position="85"/>
    </location>
</feature>
<feature type="transmembrane region" description="Helical" evidence="1">
    <location>
        <begin position="248"/>
        <end position="268"/>
    </location>
</feature>
<dbReference type="Pfam" id="PF00892">
    <property type="entry name" value="EamA"/>
    <property type="match status" value="1"/>
</dbReference>
<evidence type="ECO:0000259" key="2">
    <source>
        <dbReference type="Pfam" id="PF00892"/>
    </source>
</evidence>
<feature type="transmembrane region" description="Helical" evidence="1">
    <location>
        <begin position="179"/>
        <end position="200"/>
    </location>
</feature>
<feature type="transmembrane region" description="Helical" evidence="1">
    <location>
        <begin position="124"/>
        <end position="141"/>
    </location>
</feature>
<accession>A0A9D0YPJ3</accession>
<dbReference type="AlphaFoldDB" id="A0A9D0YPJ3"/>
<protein>
    <submittedName>
        <fullName evidence="3">DMT family transporter</fullName>
    </submittedName>
</protein>
<comment type="caution">
    <text evidence="3">The sequence shown here is derived from an EMBL/GenBank/DDBJ whole genome shotgun (WGS) entry which is preliminary data.</text>
</comment>
<name>A0A9D0YPJ3_AQUAO</name>
<dbReference type="InterPro" id="IPR037185">
    <property type="entry name" value="EmrE-like"/>
</dbReference>
<dbReference type="EMBL" id="DQVE01000026">
    <property type="protein sequence ID" value="HIP98234.1"/>
    <property type="molecule type" value="Genomic_DNA"/>
</dbReference>
<keyword evidence="1" id="KW-0812">Transmembrane</keyword>
<keyword evidence="1" id="KW-1133">Transmembrane helix</keyword>
<proteinExistence type="predicted"/>
<reference evidence="3" key="1">
    <citation type="journal article" date="2020" name="ISME J.">
        <title>Gammaproteobacteria mediating utilization of methyl-, sulfur- and petroleum organic compounds in deep ocean hydrothermal plumes.</title>
        <authorList>
            <person name="Zhou Z."/>
            <person name="Liu Y."/>
            <person name="Pan J."/>
            <person name="Cron B.R."/>
            <person name="Toner B.M."/>
            <person name="Anantharaman K."/>
            <person name="Breier J.A."/>
            <person name="Dick G.J."/>
            <person name="Li M."/>
        </authorList>
    </citation>
    <scope>NUCLEOTIDE SEQUENCE</scope>
    <source>
        <strain evidence="3">SZUA-1501</strain>
    </source>
</reference>
<gene>
    <name evidence="3" type="ORF">EYH37_02550</name>
</gene>
<organism evidence="3 4">
    <name type="scientific">Aquifex aeolicus</name>
    <dbReference type="NCBI Taxonomy" id="63363"/>
    <lineage>
        <taxon>Bacteria</taxon>
        <taxon>Pseudomonadati</taxon>
        <taxon>Aquificota</taxon>
        <taxon>Aquificia</taxon>
        <taxon>Aquificales</taxon>
        <taxon>Aquificaceae</taxon>
        <taxon>Aquifex</taxon>
    </lineage>
</organism>